<organism evidence="2 3">
    <name type="scientific">Striga hermonthica</name>
    <name type="common">Purple witchweed</name>
    <name type="synonym">Buchnera hermonthica</name>
    <dbReference type="NCBI Taxonomy" id="68872"/>
    <lineage>
        <taxon>Eukaryota</taxon>
        <taxon>Viridiplantae</taxon>
        <taxon>Streptophyta</taxon>
        <taxon>Embryophyta</taxon>
        <taxon>Tracheophyta</taxon>
        <taxon>Spermatophyta</taxon>
        <taxon>Magnoliopsida</taxon>
        <taxon>eudicotyledons</taxon>
        <taxon>Gunneridae</taxon>
        <taxon>Pentapetalae</taxon>
        <taxon>asterids</taxon>
        <taxon>lamiids</taxon>
        <taxon>Lamiales</taxon>
        <taxon>Orobanchaceae</taxon>
        <taxon>Buchnereae</taxon>
        <taxon>Striga</taxon>
    </lineage>
</organism>
<dbReference type="InterPro" id="IPR012337">
    <property type="entry name" value="RNaseH-like_sf"/>
</dbReference>
<keyword evidence="1" id="KW-0472">Membrane</keyword>
<evidence type="ECO:0000256" key="1">
    <source>
        <dbReference type="SAM" id="Phobius"/>
    </source>
</evidence>
<sequence length="200" mass="22908">MFTSSEWDECKWSKTVNGKASYNTVMSISFWNGVTSFLTIFAPLVKVLRIADADKKTSMGFLYGELMHAKEDIKSVLNNLAKNYDPILEIIDTKMMGRLDTPLHLMAYLLNPYYHYKDPNLVLDQVVSDGVFDCLDVICHVYVQFNSRLLNKRKWRKEKDVLLASEASKAQEWIILGLVDEEDEDVNGLEVEDGTSRVRA</sequence>
<dbReference type="EMBL" id="CACSLK010024540">
    <property type="protein sequence ID" value="CAA0823530.1"/>
    <property type="molecule type" value="Genomic_DNA"/>
</dbReference>
<dbReference type="SUPFAM" id="SSF53098">
    <property type="entry name" value="Ribonuclease H-like"/>
    <property type="match status" value="1"/>
</dbReference>
<evidence type="ECO:0000313" key="3">
    <source>
        <dbReference type="Proteomes" id="UP001153555"/>
    </source>
</evidence>
<evidence type="ECO:0000313" key="2">
    <source>
        <dbReference type="EMBL" id="CAA0823530.1"/>
    </source>
</evidence>
<keyword evidence="1" id="KW-1133">Transmembrane helix</keyword>
<comment type="caution">
    <text evidence="2">The sequence shown here is derived from an EMBL/GenBank/DDBJ whole genome shotgun (WGS) entry which is preliminary data.</text>
</comment>
<feature type="transmembrane region" description="Helical" evidence="1">
    <location>
        <begin position="28"/>
        <end position="48"/>
    </location>
</feature>
<protein>
    <submittedName>
        <fullName evidence="2">HAT dimerisation domain-containing protein / transposase-related</fullName>
    </submittedName>
</protein>
<name>A0A9N7N8T5_STRHE</name>
<keyword evidence="3" id="KW-1185">Reference proteome</keyword>
<gene>
    <name evidence="2" type="ORF">SHERM_20681</name>
</gene>
<dbReference type="OrthoDB" id="1737422at2759"/>
<dbReference type="Proteomes" id="UP001153555">
    <property type="component" value="Unassembled WGS sequence"/>
</dbReference>
<dbReference type="AlphaFoldDB" id="A0A9N7N8T5"/>
<accession>A0A9N7N8T5</accession>
<keyword evidence="1" id="KW-0812">Transmembrane</keyword>
<reference evidence="2" key="1">
    <citation type="submission" date="2019-12" db="EMBL/GenBank/DDBJ databases">
        <authorList>
            <person name="Scholes J."/>
        </authorList>
    </citation>
    <scope>NUCLEOTIDE SEQUENCE</scope>
</reference>
<proteinExistence type="predicted"/>